<protein>
    <submittedName>
        <fullName evidence="2">Uncharacterized protein</fullName>
    </submittedName>
</protein>
<proteinExistence type="predicted"/>
<accession>W2NB32</accession>
<organism evidence="2">
    <name type="scientific">Phytophthora nicotianae</name>
    <name type="common">Potato buckeye rot agent</name>
    <name type="synonym">Phytophthora parasitica</name>
    <dbReference type="NCBI Taxonomy" id="4792"/>
    <lineage>
        <taxon>Eukaryota</taxon>
        <taxon>Sar</taxon>
        <taxon>Stramenopiles</taxon>
        <taxon>Oomycota</taxon>
        <taxon>Peronosporomycetes</taxon>
        <taxon>Peronosporales</taxon>
        <taxon>Peronosporaceae</taxon>
        <taxon>Phytophthora</taxon>
    </lineage>
</organism>
<feature type="compositionally biased region" description="Basic and acidic residues" evidence="1">
    <location>
        <begin position="7"/>
        <end position="20"/>
    </location>
</feature>
<name>W2NB32_PHYNI</name>
<dbReference type="EMBL" id="KI693208">
    <property type="protein sequence ID" value="ETM44904.1"/>
    <property type="molecule type" value="Genomic_DNA"/>
</dbReference>
<sequence length="34" mass="3967">MLLHSKPRPDSRAPDSRARESWLILQDSSEKKEC</sequence>
<evidence type="ECO:0000313" key="2">
    <source>
        <dbReference type="EMBL" id="ETM44904.1"/>
    </source>
</evidence>
<feature type="region of interest" description="Disordered" evidence="1">
    <location>
        <begin position="1"/>
        <end position="34"/>
    </location>
</feature>
<dbReference type="Proteomes" id="UP000054532">
    <property type="component" value="Unassembled WGS sequence"/>
</dbReference>
<gene>
    <name evidence="2" type="ORF">L914_09906</name>
</gene>
<evidence type="ECO:0000256" key="1">
    <source>
        <dbReference type="SAM" id="MobiDB-lite"/>
    </source>
</evidence>
<reference evidence="2" key="1">
    <citation type="submission" date="2013-11" db="EMBL/GenBank/DDBJ databases">
        <title>The Genome Sequence of Phytophthora parasitica IAC_01/95.</title>
        <authorList>
            <consortium name="The Broad Institute Genomics Platform"/>
            <person name="Russ C."/>
            <person name="Tyler B."/>
            <person name="Panabieres F."/>
            <person name="Shan W."/>
            <person name="Tripathy S."/>
            <person name="Grunwald N."/>
            <person name="Machado M."/>
            <person name="Johnson C.S."/>
            <person name="Arredondo F."/>
            <person name="Hong C."/>
            <person name="Coffey M."/>
            <person name="Young S.K."/>
            <person name="Zeng Q."/>
            <person name="Gargeya S."/>
            <person name="Fitzgerald M."/>
            <person name="Abouelleil A."/>
            <person name="Alvarado L."/>
            <person name="Chapman S.B."/>
            <person name="Gainer-Dewar J."/>
            <person name="Goldberg J."/>
            <person name="Griggs A."/>
            <person name="Gujja S."/>
            <person name="Hansen M."/>
            <person name="Howarth C."/>
            <person name="Imamovic A."/>
            <person name="Ireland A."/>
            <person name="Larimer J."/>
            <person name="McCowan C."/>
            <person name="Murphy C."/>
            <person name="Pearson M."/>
            <person name="Poon T.W."/>
            <person name="Priest M."/>
            <person name="Roberts A."/>
            <person name="Saif S."/>
            <person name="Shea T."/>
            <person name="Sykes S."/>
            <person name="Wortman J."/>
            <person name="Nusbaum C."/>
            <person name="Birren B."/>
        </authorList>
    </citation>
    <scope>NUCLEOTIDE SEQUENCE [LARGE SCALE GENOMIC DNA]</scope>
    <source>
        <strain evidence="2">IAC_01/95</strain>
    </source>
</reference>
<dbReference type="AlphaFoldDB" id="W2NB32"/>